<dbReference type="Pfam" id="PF13414">
    <property type="entry name" value="TPR_11"/>
    <property type="match status" value="1"/>
</dbReference>
<dbReference type="OrthoDB" id="9815894at2"/>
<dbReference type="InterPro" id="IPR026634">
    <property type="entry name" value="TPST-like"/>
</dbReference>
<evidence type="ECO:0000256" key="1">
    <source>
        <dbReference type="ARBA" id="ARBA00022679"/>
    </source>
</evidence>
<dbReference type="SMART" id="SM00028">
    <property type="entry name" value="TPR"/>
    <property type="match status" value="6"/>
</dbReference>
<evidence type="ECO:0000256" key="2">
    <source>
        <dbReference type="PROSITE-ProRule" id="PRU00339"/>
    </source>
</evidence>
<dbReference type="RefSeq" id="WP_070126165.1">
    <property type="nucleotide sequence ID" value="NZ_MDHN01000031.1"/>
</dbReference>
<dbReference type="PANTHER" id="PTHR12788:SF10">
    <property type="entry name" value="PROTEIN-TYROSINE SULFOTRANSFERASE"/>
    <property type="match status" value="1"/>
</dbReference>
<accession>A0A1E7Z946</accession>
<comment type="caution">
    <text evidence="3">The sequence shown here is derived from an EMBL/GenBank/DDBJ whole genome shotgun (WGS) entry which is preliminary data.</text>
</comment>
<dbReference type="EMBL" id="MDHN01000031">
    <property type="protein sequence ID" value="OFC70063.1"/>
    <property type="molecule type" value="Genomic_DNA"/>
</dbReference>
<dbReference type="GO" id="GO:0008476">
    <property type="term" value="F:protein-tyrosine sulfotransferase activity"/>
    <property type="evidence" value="ECO:0007669"/>
    <property type="project" value="InterPro"/>
</dbReference>
<dbReference type="Gene3D" id="1.25.40.10">
    <property type="entry name" value="Tetratricopeptide repeat domain"/>
    <property type="match status" value="3"/>
</dbReference>
<dbReference type="PANTHER" id="PTHR12788">
    <property type="entry name" value="PROTEIN-TYROSINE SULFOTRANSFERASE 2"/>
    <property type="match status" value="1"/>
</dbReference>
<keyword evidence="1" id="KW-0808">Transferase</keyword>
<dbReference type="InterPro" id="IPR027417">
    <property type="entry name" value="P-loop_NTPase"/>
</dbReference>
<reference evidence="3 4" key="1">
    <citation type="submission" date="2016-08" db="EMBL/GenBank/DDBJ databases">
        <authorList>
            <person name="Seilhamer J.J."/>
        </authorList>
    </citation>
    <scope>NUCLEOTIDE SEQUENCE [LARGE SCALE GENOMIC DNA]</scope>
    <source>
        <strain evidence="3 4">KCTC 42603</strain>
    </source>
</reference>
<dbReference type="STRING" id="1656094.BFC18_15125"/>
<dbReference type="InterPro" id="IPR019734">
    <property type="entry name" value="TPR_rpt"/>
</dbReference>
<dbReference type="SUPFAM" id="SSF48452">
    <property type="entry name" value="TPR-like"/>
    <property type="match status" value="1"/>
</dbReference>
<dbReference type="SUPFAM" id="SSF52540">
    <property type="entry name" value="P-loop containing nucleoside triphosphate hydrolases"/>
    <property type="match status" value="1"/>
</dbReference>
<evidence type="ECO:0008006" key="5">
    <source>
        <dbReference type="Google" id="ProtNLM"/>
    </source>
</evidence>
<evidence type="ECO:0000313" key="3">
    <source>
        <dbReference type="EMBL" id="OFC70063.1"/>
    </source>
</evidence>
<protein>
    <recommendedName>
        <fullName evidence="5">Sulfotransferase</fullName>
    </recommendedName>
</protein>
<gene>
    <name evidence="3" type="ORF">BFC18_15125</name>
</gene>
<dbReference type="Gene3D" id="3.40.50.300">
    <property type="entry name" value="P-loop containing nucleotide triphosphate hydrolases"/>
    <property type="match status" value="1"/>
</dbReference>
<dbReference type="InterPro" id="IPR011990">
    <property type="entry name" value="TPR-like_helical_dom_sf"/>
</dbReference>
<dbReference type="Pfam" id="PF13432">
    <property type="entry name" value="TPR_16"/>
    <property type="match status" value="1"/>
</dbReference>
<feature type="repeat" description="TPR" evidence="2">
    <location>
        <begin position="278"/>
        <end position="311"/>
    </location>
</feature>
<dbReference type="Proteomes" id="UP000175691">
    <property type="component" value="Unassembled WGS sequence"/>
</dbReference>
<evidence type="ECO:0000313" key="4">
    <source>
        <dbReference type="Proteomes" id="UP000175691"/>
    </source>
</evidence>
<organism evidence="3 4">
    <name type="scientific">Alteromonas confluentis</name>
    <dbReference type="NCBI Taxonomy" id="1656094"/>
    <lineage>
        <taxon>Bacteria</taxon>
        <taxon>Pseudomonadati</taxon>
        <taxon>Pseudomonadota</taxon>
        <taxon>Gammaproteobacteria</taxon>
        <taxon>Alteromonadales</taxon>
        <taxon>Alteromonadaceae</taxon>
        <taxon>Alteromonas/Salinimonas group</taxon>
        <taxon>Alteromonas</taxon>
    </lineage>
</organism>
<dbReference type="Pfam" id="PF14559">
    <property type="entry name" value="TPR_19"/>
    <property type="match status" value="1"/>
</dbReference>
<dbReference type="Pfam" id="PF13469">
    <property type="entry name" value="Sulfotransfer_3"/>
    <property type="match status" value="1"/>
</dbReference>
<proteinExistence type="predicted"/>
<dbReference type="PROSITE" id="PS50005">
    <property type="entry name" value="TPR"/>
    <property type="match status" value="1"/>
</dbReference>
<keyword evidence="2" id="KW-0802">TPR repeat</keyword>
<dbReference type="Pfam" id="PF13174">
    <property type="entry name" value="TPR_6"/>
    <property type="match status" value="1"/>
</dbReference>
<sequence length="654" mass="73757">MSDPNQSRLNEAKKALMQSQFEQAISICNQILSDRSDSNSEKESLYLIAVALRMAQQPRDALHTLDKLLQRFPDYGRGFQEQGYCWKALGDERNMATAFYRATRFNPTLLPAWRELVQFYTKTGNQQALNVASQHIQHLSALPKPLIGAMDLLHEGQLHKAEQVCRSYLQANKHHPDAMMLLAEIGLQLKVYHDAEFLLESCVALYPKNEPALVAYQSLLNKLGKFPVAAKLARKRVADNPDNAQAKITLAFALVGVGELDEALALYQDLLSQNAQRHGLWVQYGHALKAQGQTDDAINAYEKAVHIAADYGDAYWSLANTKTYRFTESMVSQMQALVSDDSTSLDDKIHVCFALGKAYEDVKQFQQAFHFYQQGNSLKNKTLNFDISRTERALTEQAQACTAELFADKAENVGCQAPDPIFIVGLPRAGSTLLEQILASHSMVDGTMELHDILGIASGLSQQQKAYPHNLTDLTDEQCAKLGEQYIQQTQAYRQGAPFFIDKMPNNFVHIGLIKRILPKAKIIDARRDPMACCFSGFKQLFADGQEFSYALEDIGRYYRAYEKLMAHWQSVLPGQILTVQHENVINDLEGEVKRILDFCGLPFEQACVDFYQTKRVIKTPSSEQVRQPIYRSGMTQWEGFSEYLSPLKQALQI</sequence>
<keyword evidence="4" id="KW-1185">Reference proteome</keyword>
<name>A0A1E7Z946_9ALTE</name>
<dbReference type="AlphaFoldDB" id="A0A1E7Z946"/>